<comment type="subcellular location">
    <subcellularLocation>
        <location evidence="1">Cell membrane</location>
        <topology evidence="1">Multi-pass membrane protein</topology>
    </subcellularLocation>
</comment>
<dbReference type="Pfam" id="PF02690">
    <property type="entry name" value="Na_Pi_cotrans"/>
    <property type="match status" value="2"/>
</dbReference>
<keyword evidence="5 6" id="KW-0472">Membrane</keyword>
<feature type="transmembrane region" description="Helical" evidence="6">
    <location>
        <begin position="108"/>
        <end position="123"/>
    </location>
</feature>
<protein>
    <submittedName>
        <fullName evidence="7">N+:phosphate symporter</fullName>
    </submittedName>
</protein>
<evidence type="ECO:0000256" key="4">
    <source>
        <dbReference type="ARBA" id="ARBA00022989"/>
    </source>
</evidence>
<feature type="transmembrane region" description="Helical" evidence="6">
    <location>
        <begin position="176"/>
        <end position="198"/>
    </location>
</feature>
<dbReference type="PANTHER" id="PTHR10010:SF46">
    <property type="entry name" value="SODIUM-DEPENDENT PHOSPHATE TRANSPORT PROTEIN 2B"/>
    <property type="match status" value="1"/>
</dbReference>
<proteinExistence type="predicted"/>
<sequence length="314" mass="33967">MDQTIPLLIGGLIIFVYSIFQLSEVMKDAFSEPAKEFVKKSTSNIFIAILVGTIITILLDSSSAVIIMTIVFVNAKLLSFRQTMGIVMGANIGTTISSQIIALNVGKYSIIPLLIGLILLFSSKKENPKQIGNILFFFGLLFFGLFIMENSVVPLAESEVFEQWIAKLENPIHGALIGGLVTLIIQSSSATIGIAITLGKQDLIGIAGGIAVMLGAELGTCSDTLIATIRGSRDAIKTGLFHLFYSLVTTVVGLLFFHPFVAFIKEISLGQSIEHHIANAHVIFNILGVIIFLPFVSLIEMSMNRLIPPKKVVV</sequence>
<dbReference type="GO" id="GO:0005886">
    <property type="term" value="C:plasma membrane"/>
    <property type="evidence" value="ECO:0007669"/>
    <property type="project" value="UniProtKB-SubCell"/>
</dbReference>
<gene>
    <name evidence="7" type="ORF">HLUCCX10_05385</name>
</gene>
<organism evidence="7 8">
    <name type="scientific">Algoriphagus marincola HL-49</name>
    <dbReference type="NCBI Taxonomy" id="1305737"/>
    <lineage>
        <taxon>Bacteria</taxon>
        <taxon>Pseudomonadati</taxon>
        <taxon>Bacteroidota</taxon>
        <taxon>Cytophagia</taxon>
        <taxon>Cytophagales</taxon>
        <taxon>Cyclobacteriaceae</taxon>
        <taxon>Algoriphagus</taxon>
    </lineage>
</organism>
<evidence type="ECO:0000256" key="1">
    <source>
        <dbReference type="ARBA" id="ARBA00004651"/>
    </source>
</evidence>
<dbReference type="NCBIfam" id="NF037997">
    <property type="entry name" value="Na_Pi_symport"/>
    <property type="match status" value="1"/>
</dbReference>
<comment type="caution">
    <text evidence="7">The sequence shown here is derived from an EMBL/GenBank/DDBJ whole genome shotgun (WGS) entry which is preliminary data.</text>
</comment>
<feature type="transmembrane region" description="Helical" evidence="6">
    <location>
        <begin position="7"/>
        <end position="25"/>
    </location>
</feature>
<dbReference type="GO" id="GO:0044341">
    <property type="term" value="P:sodium-dependent phosphate transport"/>
    <property type="evidence" value="ECO:0007669"/>
    <property type="project" value="InterPro"/>
</dbReference>
<evidence type="ECO:0000256" key="3">
    <source>
        <dbReference type="ARBA" id="ARBA00022692"/>
    </source>
</evidence>
<dbReference type="PANTHER" id="PTHR10010">
    <property type="entry name" value="SOLUTE CARRIER FAMILY 34 SODIUM PHOSPHATE , MEMBER 2-RELATED"/>
    <property type="match status" value="1"/>
</dbReference>
<dbReference type="EMBL" id="LJXT01000024">
    <property type="protein sequence ID" value="KPQ18603.1"/>
    <property type="molecule type" value="Genomic_DNA"/>
</dbReference>
<keyword evidence="4 6" id="KW-1133">Transmembrane helix</keyword>
<feature type="transmembrane region" description="Helical" evidence="6">
    <location>
        <begin position="45"/>
        <end position="73"/>
    </location>
</feature>
<dbReference type="InterPro" id="IPR003841">
    <property type="entry name" value="Na/Pi_transpt"/>
</dbReference>
<feature type="transmembrane region" description="Helical" evidence="6">
    <location>
        <begin position="240"/>
        <end position="262"/>
    </location>
</feature>
<evidence type="ECO:0000256" key="5">
    <source>
        <dbReference type="ARBA" id="ARBA00023136"/>
    </source>
</evidence>
<evidence type="ECO:0000256" key="6">
    <source>
        <dbReference type="SAM" id="Phobius"/>
    </source>
</evidence>
<dbReference type="eggNOG" id="COG1283">
    <property type="taxonomic scope" value="Bacteria"/>
</dbReference>
<accession>A0A0P7XNX6</accession>
<name>A0A0P7XNX6_9BACT</name>
<evidence type="ECO:0000256" key="2">
    <source>
        <dbReference type="ARBA" id="ARBA00022475"/>
    </source>
</evidence>
<keyword evidence="2" id="KW-1003">Cell membrane</keyword>
<dbReference type="Proteomes" id="UP000050421">
    <property type="component" value="Unassembled WGS sequence"/>
</dbReference>
<dbReference type="GO" id="GO:0005436">
    <property type="term" value="F:sodium:phosphate symporter activity"/>
    <property type="evidence" value="ECO:0007669"/>
    <property type="project" value="InterPro"/>
</dbReference>
<evidence type="ECO:0000313" key="8">
    <source>
        <dbReference type="Proteomes" id="UP000050421"/>
    </source>
</evidence>
<dbReference type="AlphaFoldDB" id="A0A0P7XNX6"/>
<reference evidence="7 8" key="1">
    <citation type="submission" date="2015-09" db="EMBL/GenBank/DDBJ databases">
        <title>Identification and resolution of microdiversity through metagenomic sequencing of parallel consortia.</title>
        <authorList>
            <person name="Nelson W.C."/>
            <person name="Romine M.F."/>
            <person name="Lindemann S.R."/>
        </authorList>
    </citation>
    <scope>NUCLEOTIDE SEQUENCE [LARGE SCALE GENOMIC DNA]</scope>
    <source>
        <strain evidence="7">HL-49</strain>
    </source>
</reference>
<feature type="transmembrane region" description="Helical" evidence="6">
    <location>
        <begin position="282"/>
        <end position="301"/>
    </location>
</feature>
<keyword evidence="3 6" id="KW-0812">Transmembrane</keyword>
<evidence type="ECO:0000313" key="7">
    <source>
        <dbReference type="EMBL" id="KPQ18603.1"/>
    </source>
</evidence>
<dbReference type="PATRIC" id="fig|1305737.6.peg.1737"/>
<feature type="transmembrane region" description="Helical" evidence="6">
    <location>
        <begin position="135"/>
        <end position="156"/>
    </location>
</feature>